<name>A0ACC0CBH2_CATRO</name>
<comment type="caution">
    <text evidence="1">The sequence shown here is derived from an EMBL/GenBank/DDBJ whole genome shotgun (WGS) entry which is preliminary data.</text>
</comment>
<sequence>MDITPIGGKKPTRQPIIKEEKRAHCKKNKRKGNERPIRRGKSSFKRRARAGTERGAAAVWGAKEKKKVQPQQHKTAATAEITKGSESSTRKIKAASRLQQQKLQATEQVAEEEILEAVEIPTTAEKFQQQQKNSSNFEYGRYVILQKIKLFLLVFIEHGDHFTFINSLGTYLEKRYFIDFNSISCAITRVDDNDFNIANCVSCVLGVEDRRSMEKELGPILEDLSIRISLNTSSLCYEISSKELKSLLDSYIFQEFSATCLHHNINERKETYHGVRKLRQKLLRNVFKDEFFQKRGGWYDPGCQETVELLQGPVRRAMTRRMEEANQGMIAYL</sequence>
<reference evidence="2" key="1">
    <citation type="journal article" date="2023" name="Nat. Plants">
        <title>Single-cell RNA sequencing provides a high-resolution roadmap for understanding the multicellular compartmentation of specialized metabolism.</title>
        <authorList>
            <person name="Sun S."/>
            <person name="Shen X."/>
            <person name="Li Y."/>
            <person name="Li Y."/>
            <person name="Wang S."/>
            <person name="Li R."/>
            <person name="Zhang H."/>
            <person name="Shen G."/>
            <person name="Guo B."/>
            <person name="Wei J."/>
            <person name="Xu J."/>
            <person name="St-Pierre B."/>
            <person name="Chen S."/>
            <person name="Sun C."/>
        </authorList>
    </citation>
    <scope>NUCLEOTIDE SEQUENCE [LARGE SCALE GENOMIC DNA]</scope>
</reference>
<keyword evidence="2" id="KW-1185">Reference proteome</keyword>
<evidence type="ECO:0000313" key="1">
    <source>
        <dbReference type="EMBL" id="KAI5682139.1"/>
    </source>
</evidence>
<dbReference type="Proteomes" id="UP001060085">
    <property type="component" value="Linkage Group LG01"/>
</dbReference>
<proteinExistence type="predicted"/>
<gene>
    <name evidence="1" type="ORF">M9H77_03367</name>
</gene>
<organism evidence="1 2">
    <name type="scientific">Catharanthus roseus</name>
    <name type="common">Madagascar periwinkle</name>
    <name type="synonym">Vinca rosea</name>
    <dbReference type="NCBI Taxonomy" id="4058"/>
    <lineage>
        <taxon>Eukaryota</taxon>
        <taxon>Viridiplantae</taxon>
        <taxon>Streptophyta</taxon>
        <taxon>Embryophyta</taxon>
        <taxon>Tracheophyta</taxon>
        <taxon>Spermatophyta</taxon>
        <taxon>Magnoliopsida</taxon>
        <taxon>eudicotyledons</taxon>
        <taxon>Gunneridae</taxon>
        <taxon>Pentapetalae</taxon>
        <taxon>asterids</taxon>
        <taxon>lamiids</taxon>
        <taxon>Gentianales</taxon>
        <taxon>Apocynaceae</taxon>
        <taxon>Rauvolfioideae</taxon>
        <taxon>Vinceae</taxon>
        <taxon>Catharanthinae</taxon>
        <taxon>Catharanthus</taxon>
    </lineage>
</organism>
<dbReference type="EMBL" id="CM044701">
    <property type="protein sequence ID" value="KAI5682139.1"/>
    <property type="molecule type" value="Genomic_DNA"/>
</dbReference>
<evidence type="ECO:0000313" key="2">
    <source>
        <dbReference type="Proteomes" id="UP001060085"/>
    </source>
</evidence>
<accession>A0ACC0CBH2</accession>
<protein>
    <submittedName>
        <fullName evidence="1">Uncharacterized protein</fullName>
    </submittedName>
</protein>